<gene>
    <name evidence="2" type="ORF">ERS852471_02438</name>
</gene>
<evidence type="ECO:0000313" key="3">
    <source>
        <dbReference type="Proteomes" id="UP000095594"/>
    </source>
</evidence>
<feature type="transmembrane region" description="Helical" evidence="1">
    <location>
        <begin position="12"/>
        <end position="45"/>
    </location>
</feature>
<dbReference type="Proteomes" id="UP000095594">
    <property type="component" value="Unassembled WGS sequence"/>
</dbReference>
<proteinExistence type="predicted"/>
<evidence type="ECO:0000313" key="2">
    <source>
        <dbReference type="EMBL" id="CUO84246.1"/>
    </source>
</evidence>
<keyword evidence="1" id="KW-0812">Transmembrane</keyword>
<keyword evidence="1" id="KW-1133">Transmembrane helix</keyword>
<protein>
    <submittedName>
        <fullName evidence="2">Uncharacterized protein</fullName>
    </submittedName>
</protein>
<name>A0A174IDJ9_9CLOT</name>
<sequence length="50" mass="5467">MKFDLWRSVEVFVIGLIVCFTTTMLLGDEAFTGIAIIYLAAVIAGKVSNK</sequence>
<keyword evidence="1" id="KW-0472">Membrane</keyword>
<organism evidence="2 3">
    <name type="scientific">Clostridium disporicum</name>
    <dbReference type="NCBI Taxonomy" id="84024"/>
    <lineage>
        <taxon>Bacteria</taxon>
        <taxon>Bacillati</taxon>
        <taxon>Bacillota</taxon>
        <taxon>Clostridia</taxon>
        <taxon>Eubacteriales</taxon>
        <taxon>Clostridiaceae</taxon>
        <taxon>Clostridium</taxon>
    </lineage>
</organism>
<dbReference type="EMBL" id="CYZX01000017">
    <property type="protein sequence ID" value="CUO84246.1"/>
    <property type="molecule type" value="Genomic_DNA"/>
</dbReference>
<evidence type="ECO:0000256" key="1">
    <source>
        <dbReference type="SAM" id="Phobius"/>
    </source>
</evidence>
<dbReference type="AlphaFoldDB" id="A0A174IDJ9"/>
<accession>A0A174IDJ9</accession>
<dbReference type="RefSeq" id="WP_156334266.1">
    <property type="nucleotide sequence ID" value="NZ_CABIXQ010000017.1"/>
</dbReference>
<reference evidence="2 3" key="1">
    <citation type="submission" date="2015-09" db="EMBL/GenBank/DDBJ databases">
        <authorList>
            <consortium name="Pathogen Informatics"/>
        </authorList>
    </citation>
    <scope>NUCLEOTIDE SEQUENCE [LARGE SCALE GENOMIC DNA]</scope>
    <source>
        <strain evidence="2 3">2789STDY5834856</strain>
    </source>
</reference>